<protein>
    <submittedName>
        <fullName evidence="1">Uncharacterized protein</fullName>
    </submittedName>
</protein>
<gene>
    <name evidence="1" type="ORF">PsorP6_010410</name>
</gene>
<dbReference type="Proteomes" id="UP001163321">
    <property type="component" value="Chromosome 6"/>
</dbReference>
<proteinExistence type="predicted"/>
<dbReference type="EMBL" id="CM047585">
    <property type="protein sequence ID" value="KAI9909950.1"/>
    <property type="molecule type" value="Genomic_DNA"/>
</dbReference>
<comment type="caution">
    <text evidence="1">The sequence shown here is derived from an EMBL/GenBank/DDBJ whole genome shotgun (WGS) entry which is preliminary data.</text>
</comment>
<name>A0ACC0VVI1_9STRA</name>
<accession>A0ACC0VVI1</accession>
<evidence type="ECO:0000313" key="2">
    <source>
        <dbReference type="Proteomes" id="UP001163321"/>
    </source>
</evidence>
<sequence>MDVILTLTEIAFPFVEVTWTCAFAMVWYLHRHVMGISVYALRSCERWKYCIEMWLECLERSHAAPTCCFVFLSPTRVGLKGVGTGGLAVHARQGYEGIDFVNDIHASRLVWLLNRCRCFLCNRANLIGLEGSACCDMILPAMLLSFTLRSDDAPRCITYFSMRWLLVTLVDVQWVNQREWISKRTGDDLHALWTSAE</sequence>
<keyword evidence="2" id="KW-1185">Reference proteome</keyword>
<reference evidence="1 2" key="1">
    <citation type="journal article" date="2022" name="bioRxiv">
        <title>The genome of the oomycete Peronosclerospora sorghi, a cosmopolitan pathogen of maize and sorghum, is inflated with dispersed pseudogenes.</title>
        <authorList>
            <person name="Fletcher K."/>
            <person name="Martin F."/>
            <person name="Isakeit T."/>
            <person name="Cavanaugh K."/>
            <person name="Magill C."/>
            <person name="Michelmore R."/>
        </authorList>
    </citation>
    <scope>NUCLEOTIDE SEQUENCE [LARGE SCALE GENOMIC DNA]</scope>
    <source>
        <strain evidence="1">P6</strain>
    </source>
</reference>
<evidence type="ECO:0000313" key="1">
    <source>
        <dbReference type="EMBL" id="KAI9909950.1"/>
    </source>
</evidence>
<organism evidence="1 2">
    <name type="scientific">Peronosclerospora sorghi</name>
    <dbReference type="NCBI Taxonomy" id="230839"/>
    <lineage>
        <taxon>Eukaryota</taxon>
        <taxon>Sar</taxon>
        <taxon>Stramenopiles</taxon>
        <taxon>Oomycota</taxon>
        <taxon>Peronosporomycetes</taxon>
        <taxon>Peronosporales</taxon>
        <taxon>Peronosporaceae</taxon>
        <taxon>Peronosclerospora</taxon>
    </lineage>
</organism>